<dbReference type="EC" id="2.1.1.297" evidence="5"/>
<evidence type="ECO:0000256" key="2">
    <source>
        <dbReference type="ARBA" id="ARBA00022679"/>
    </source>
</evidence>
<dbReference type="FunFam" id="3.40.50.150:FF:000053">
    <property type="entry name" value="Release factor glutamine methyltransferase"/>
    <property type="match status" value="1"/>
</dbReference>
<dbReference type="InterPro" id="IPR019874">
    <property type="entry name" value="RF_methyltr_PrmC"/>
</dbReference>
<name>A0A918MY54_9BURK</name>
<reference evidence="8" key="1">
    <citation type="journal article" date="2014" name="Int. J. Syst. Evol. Microbiol.">
        <title>Complete genome sequence of Corynebacterium casei LMG S-19264T (=DSM 44701T), isolated from a smear-ripened cheese.</title>
        <authorList>
            <consortium name="US DOE Joint Genome Institute (JGI-PGF)"/>
            <person name="Walter F."/>
            <person name="Albersmeier A."/>
            <person name="Kalinowski J."/>
            <person name="Ruckert C."/>
        </authorList>
    </citation>
    <scope>NUCLEOTIDE SEQUENCE</scope>
    <source>
        <strain evidence="8">KCTC 23732</strain>
    </source>
</reference>
<dbReference type="NCBIfam" id="TIGR00536">
    <property type="entry name" value="hemK_fam"/>
    <property type="match status" value="1"/>
</dbReference>
<dbReference type="AlphaFoldDB" id="A0A918MY54"/>
<dbReference type="Pfam" id="PF17827">
    <property type="entry name" value="PrmC_N"/>
    <property type="match status" value="1"/>
</dbReference>
<dbReference type="Proteomes" id="UP000608345">
    <property type="component" value="Unassembled WGS sequence"/>
</dbReference>
<dbReference type="Gene3D" id="3.40.50.150">
    <property type="entry name" value="Vaccinia Virus protein VP39"/>
    <property type="match status" value="1"/>
</dbReference>
<evidence type="ECO:0000313" key="8">
    <source>
        <dbReference type="EMBL" id="GGW86937.1"/>
    </source>
</evidence>
<feature type="binding site" evidence="5">
    <location>
        <position position="162"/>
    </location>
    <ligand>
        <name>S-adenosyl-L-methionine</name>
        <dbReference type="ChEBI" id="CHEBI:59789"/>
    </ligand>
</feature>
<dbReference type="PANTHER" id="PTHR18895:SF74">
    <property type="entry name" value="MTRF1L RELEASE FACTOR GLUTAMINE METHYLTRANSFERASE"/>
    <property type="match status" value="1"/>
</dbReference>
<protein>
    <recommendedName>
        <fullName evidence="5">Release factor glutamine methyltransferase</fullName>
        <shortName evidence="5">RF MTase</shortName>
        <ecNumber evidence="5">2.1.1.297</ecNumber>
    </recommendedName>
    <alternativeName>
        <fullName evidence="5">N5-glutamine methyltransferase PrmC</fullName>
    </alternativeName>
    <alternativeName>
        <fullName evidence="5">Protein-(glutamine-N5) MTase PrmC</fullName>
    </alternativeName>
    <alternativeName>
        <fullName evidence="5">Protein-glutamine N-methyltransferase PrmC</fullName>
    </alternativeName>
</protein>
<dbReference type="InterPro" id="IPR029063">
    <property type="entry name" value="SAM-dependent_MTases_sf"/>
</dbReference>
<dbReference type="EMBL" id="BMYS01000010">
    <property type="protein sequence ID" value="GGW86937.1"/>
    <property type="molecule type" value="Genomic_DNA"/>
</dbReference>
<dbReference type="InterPro" id="IPR050320">
    <property type="entry name" value="N5-glutamine_MTase"/>
</dbReference>
<keyword evidence="3 5" id="KW-0949">S-adenosyl-L-methionine</keyword>
<dbReference type="Pfam" id="PF05175">
    <property type="entry name" value="MTS"/>
    <property type="match status" value="1"/>
</dbReference>
<evidence type="ECO:0000259" key="6">
    <source>
        <dbReference type="Pfam" id="PF05175"/>
    </source>
</evidence>
<comment type="catalytic activity">
    <reaction evidence="4 5">
        <text>L-glutaminyl-[peptide chain release factor] + S-adenosyl-L-methionine = N(5)-methyl-L-glutaminyl-[peptide chain release factor] + S-adenosyl-L-homocysteine + H(+)</text>
        <dbReference type="Rhea" id="RHEA:42896"/>
        <dbReference type="Rhea" id="RHEA-COMP:10271"/>
        <dbReference type="Rhea" id="RHEA-COMP:10272"/>
        <dbReference type="ChEBI" id="CHEBI:15378"/>
        <dbReference type="ChEBI" id="CHEBI:30011"/>
        <dbReference type="ChEBI" id="CHEBI:57856"/>
        <dbReference type="ChEBI" id="CHEBI:59789"/>
        <dbReference type="ChEBI" id="CHEBI:61891"/>
        <dbReference type="EC" id="2.1.1.297"/>
    </reaction>
</comment>
<reference evidence="8" key="2">
    <citation type="submission" date="2020-09" db="EMBL/GenBank/DDBJ databases">
        <authorList>
            <person name="Sun Q."/>
            <person name="Kim S."/>
        </authorList>
    </citation>
    <scope>NUCLEOTIDE SEQUENCE</scope>
    <source>
        <strain evidence="8">KCTC 23732</strain>
    </source>
</reference>
<dbReference type="GO" id="GO:0032259">
    <property type="term" value="P:methylation"/>
    <property type="evidence" value="ECO:0007669"/>
    <property type="project" value="UniProtKB-KW"/>
</dbReference>
<dbReference type="InterPro" id="IPR002052">
    <property type="entry name" value="DNA_methylase_N6_adenine_CS"/>
</dbReference>
<feature type="binding site" evidence="5">
    <location>
        <begin position="112"/>
        <end position="116"/>
    </location>
    <ligand>
        <name>S-adenosyl-L-methionine</name>
        <dbReference type="ChEBI" id="CHEBI:59789"/>
    </ligand>
</feature>
<keyword evidence="2 5" id="KW-0808">Transferase</keyword>
<dbReference type="CDD" id="cd02440">
    <property type="entry name" value="AdoMet_MTases"/>
    <property type="match status" value="1"/>
</dbReference>
<evidence type="ECO:0000256" key="1">
    <source>
        <dbReference type="ARBA" id="ARBA00022603"/>
    </source>
</evidence>
<dbReference type="RefSeq" id="WP_189384968.1">
    <property type="nucleotide sequence ID" value="NZ_BAABFY010000014.1"/>
</dbReference>
<dbReference type="HAMAP" id="MF_02126">
    <property type="entry name" value="RF_methyltr_PrmC"/>
    <property type="match status" value="1"/>
</dbReference>
<dbReference type="Gene3D" id="1.10.8.10">
    <property type="entry name" value="DNA helicase RuvA subunit, C-terminal domain"/>
    <property type="match status" value="1"/>
</dbReference>
<accession>A0A918MY54</accession>
<keyword evidence="1 5" id="KW-0489">Methyltransferase</keyword>
<evidence type="ECO:0000256" key="4">
    <source>
        <dbReference type="ARBA" id="ARBA00048391"/>
    </source>
</evidence>
<proteinExistence type="inferred from homology"/>
<comment type="similarity">
    <text evidence="5">Belongs to the protein N5-glutamine methyltransferase family. PrmC subfamily.</text>
</comment>
<evidence type="ECO:0000256" key="5">
    <source>
        <dbReference type="HAMAP-Rule" id="MF_02126"/>
    </source>
</evidence>
<sequence>MNTVRSVIAQSGLPLLEARMIVGHVLNVSRAWMIAHDSDSIAAGSLVSIQEMFRRRLSGEPMAYILGQREFMGLVFKTNPSVLIPRPDTELLVETAIDLLQNRPGATMLDMGTGSGAIAVSVAHYCPQAAVMASDTSAEALAVARENAQNLGARVVFVESDWYEQLPVGKFDLIVSNPPYIHHADSHLEQGDLRFEPPQALTDFSDGLAAIRKIIAGAGDFLQGGGWLWLEHGWDQAESVRSLLMEAGFANVESRRDLSGIERISGGQWVISE</sequence>
<dbReference type="GO" id="GO:0102559">
    <property type="term" value="F:peptide chain release factor N(5)-glutamine methyltransferase activity"/>
    <property type="evidence" value="ECO:0007669"/>
    <property type="project" value="UniProtKB-EC"/>
</dbReference>
<dbReference type="PANTHER" id="PTHR18895">
    <property type="entry name" value="HEMK METHYLTRANSFERASE"/>
    <property type="match status" value="1"/>
</dbReference>
<dbReference type="SUPFAM" id="SSF53335">
    <property type="entry name" value="S-adenosyl-L-methionine-dependent methyltransferases"/>
    <property type="match status" value="1"/>
</dbReference>
<feature type="binding site" evidence="5">
    <location>
        <begin position="177"/>
        <end position="180"/>
    </location>
    <ligand>
        <name>substrate</name>
    </ligand>
</feature>
<feature type="domain" description="Release factor glutamine methyltransferase N-terminal" evidence="7">
    <location>
        <begin position="9"/>
        <end position="67"/>
    </location>
</feature>
<evidence type="ECO:0000313" key="9">
    <source>
        <dbReference type="Proteomes" id="UP000608345"/>
    </source>
</evidence>
<dbReference type="GO" id="GO:0003676">
    <property type="term" value="F:nucleic acid binding"/>
    <property type="evidence" value="ECO:0007669"/>
    <property type="project" value="InterPro"/>
</dbReference>
<comment type="function">
    <text evidence="5">Methylates the class 1 translation termination release factors RF1/PrfA and RF2/PrfB on the glutamine residue of the universally conserved GGQ motif.</text>
</comment>
<evidence type="ECO:0000259" key="7">
    <source>
        <dbReference type="Pfam" id="PF17827"/>
    </source>
</evidence>
<evidence type="ECO:0000256" key="3">
    <source>
        <dbReference type="ARBA" id="ARBA00022691"/>
    </source>
</evidence>
<dbReference type="InterPro" id="IPR004556">
    <property type="entry name" value="HemK-like"/>
</dbReference>
<feature type="domain" description="Methyltransferase small" evidence="6">
    <location>
        <begin position="98"/>
        <end position="185"/>
    </location>
</feature>
<feature type="binding site" evidence="5">
    <location>
        <position position="135"/>
    </location>
    <ligand>
        <name>S-adenosyl-L-methionine</name>
        <dbReference type="ChEBI" id="CHEBI:59789"/>
    </ligand>
</feature>
<keyword evidence="9" id="KW-1185">Reference proteome</keyword>
<comment type="caution">
    <text evidence="8">The sequence shown here is derived from an EMBL/GenBank/DDBJ whole genome shotgun (WGS) entry which is preliminary data.</text>
</comment>
<gene>
    <name evidence="5 8" type="primary">prmC</name>
    <name evidence="8" type="ORF">GCM10011450_15980</name>
</gene>
<dbReference type="InterPro" id="IPR040758">
    <property type="entry name" value="PrmC_N"/>
</dbReference>
<feature type="binding site" evidence="5">
    <location>
        <position position="177"/>
    </location>
    <ligand>
        <name>S-adenosyl-L-methionine</name>
        <dbReference type="ChEBI" id="CHEBI:59789"/>
    </ligand>
</feature>
<dbReference type="InterPro" id="IPR007848">
    <property type="entry name" value="Small_mtfrase_dom"/>
</dbReference>
<dbReference type="NCBIfam" id="TIGR03534">
    <property type="entry name" value="RF_mod_PrmC"/>
    <property type="match status" value="1"/>
</dbReference>
<dbReference type="PROSITE" id="PS00092">
    <property type="entry name" value="N6_MTASE"/>
    <property type="match status" value="1"/>
</dbReference>
<organism evidence="8 9">
    <name type="scientific">Advenella faeciporci</name>
    <dbReference type="NCBI Taxonomy" id="797535"/>
    <lineage>
        <taxon>Bacteria</taxon>
        <taxon>Pseudomonadati</taxon>
        <taxon>Pseudomonadota</taxon>
        <taxon>Betaproteobacteria</taxon>
        <taxon>Burkholderiales</taxon>
        <taxon>Alcaligenaceae</taxon>
    </lineage>
</organism>